<dbReference type="Proteomes" id="UP000183832">
    <property type="component" value="Unassembled WGS sequence"/>
</dbReference>
<protein>
    <submittedName>
        <fullName evidence="1">CLUMA_CG014702, isoform A</fullName>
    </submittedName>
</protein>
<organism evidence="1 2">
    <name type="scientific">Clunio marinus</name>
    <dbReference type="NCBI Taxonomy" id="568069"/>
    <lineage>
        <taxon>Eukaryota</taxon>
        <taxon>Metazoa</taxon>
        <taxon>Ecdysozoa</taxon>
        <taxon>Arthropoda</taxon>
        <taxon>Hexapoda</taxon>
        <taxon>Insecta</taxon>
        <taxon>Pterygota</taxon>
        <taxon>Neoptera</taxon>
        <taxon>Endopterygota</taxon>
        <taxon>Diptera</taxon>
        <taxon>Nematocera</taxon>
        <taxon>Chironomoidea</taxon>
        <taxon>Chironomidae</taxon>
        <taxon>Clunio</taxon>
    </lineage>
</organism>
<dbReference type="EMBL" id="CVRI01000055">
    <property type="protein sequence ID" value="CRL01613.1"/>
    <property type="molecule type" value="Genomic_DNA"/>
</dbReference>
<reference evidence="1 2" key="1">
    <citation type="submission" date="2015-04" db="EMBL/GenBank/DDBJ databases">
        <authorList>
            <person name="Syromyatnikov M.Y."/>
            <person name="Popov V.N."/>
        </authorList>
    </citation>
    <scope>NUCLEOTIDE SEQUENCE [LARGE SCALE GENOMIC DNA]</scope>
</reference>
<keyword evidence="2" id="KW-1185">Reference proteome</keyword>
<gene>
    <name evidence="1" type="ORF">CLUMA_CG014702</name>
</gene>
<proteinExistence type="predicted"/>
<accession>A0A1J1IN02</accession>
<dbReference type="AlphaFoldDB" id="A0A1J1IN02"/>
<name>A0A1J1IN02_9DIPT</name>
<evidence type="ECO:0000313" key="1">
    <source>
        <dbReference type="EMBL" id="CRL01613.1"/>
    </source>
</evidence>
<evidence type="ECO:0000313" key="2">
    <source>
        <dbReference type="Proteomes" id="UP000183832"/>
    </source>
</evidence>
<sequence length="231" mass="26494">MLLKLLRKSEEIAQTTTLAVATLMFRNSDGGRLLKSSFLTFMLQTTLNVSDSDFSCEKTFEKQSKKKGLTSILRIHFPFNELPKPKLYLVPFFKWGFKTRLESEHKALLVSLSEVLAIIYAIQMVTYETTANSESEISDIQLLPTYLLLQIKNCLLQTRLSSNGNPFRGKLNTCDFEFYSHFHFHFQITTQSKIKSKSKSTATTATEQPSTLIGFCVDFHPLKMPQKYFCE</sequence>